<keyword evidence="6" id="KW-1185">Reference proteome</keyword>
<accession>A0A929BF49</accession>
<protein>
    <submittedName>
        <fullName evidence="5">FAD-dependent monooxygenase</fullName>
    </submittedName>
</protein>
<dbReference type="RefSeq" id="WP_193929860.1">
    <property type="nucleotide sequence ID" value="NZ_JADEYC010000039.1"/>
</dbReference>
<dbReference type="Proteomes" id="UP000598360">
    <property type="component" value="Unassembled WGS sequence"/>
</dbReference>
<evidence type="ECO:0000313" key="5">
    <source>
        <dbReference type="EMBL" id="MBE9376317.1"/>
    </source>
</evidence>
<dbReference type="Gene3D" id="3.50.50.60">
    <property type="entry name" value="FAD/NAD(P)-binding domain"/>
    <property type="match status" value="1"/>
</dbReference>
<dbReference type="PRINTS" id="PR00420">
    <property type="entry name" value="RNGMNOXGNASE"/>
</dbReference>
<comment type="caution">
    <text evidence="5">The sequence shown here is derived from an EMBL/GenBank/DDBJ whole genome shotgun (WGS) entry which is preliminary data.</text>
</comment>
<feature type="domain" description="FAD-binding" evidence="4">
    <location>
        <begin position="3"/>
        <end position="338"/>
    </location>
</feature>
<evidence type="ECO:0000259" key="4">
    <source>
        <dbReference type="Pfam" id="PF01494"/>
    </source>
</evidence>
<evidence type="ECO:0000256" key="2">
    <source>
        <dbReference type="ARBA" id="ARBA00023033"/>
    </source>
</evidence>
<feature type="region of interest" description="Disordered" evidence="3">
    <location>
        <begin position="339"/>
        <end position="401"/>
    </location>
</feature>
<dbReference type="PANTHER" id="PTHR13789:SF309">
    <property type="entry name" value="PUTATIVE (AFU_ORTHOLOGUE AFUA_6G14510)-RELATED"/>
    <property type="match status" value="1"/>
</dbReference>
<name>A0A929BF49_9PSEU</name>
<sequence>MRALIIGGGAAGATAALALRQAGVRTVVCEARPSGGADLGAFLAIMPGGLTALAALGAETRVRDASFPATDIEVRDADRPAELHRSDGTRVRPRTLTRAALYRELQAEVLDRGAELQHGRRLVGVEHRGDGVEARFADGSAQHADLLVGADGLRSAVRRMLDPAAPEPAYAGINVVYGSAREVPDPFPDGYRMIYGSRCYVGYTTAPDGTTWWFARIPRPELTRDELDGNGPQDWKRLVLDHLGDDRTPAAGVVRASGNDVLAVNARQLPSTPVWHDDRTVLVGDAVHACSPAAGIGATLAFEDAVVLGKCLRDVPGTTAALHTYERVRRDRVEQLVAAGAGQAHTSAHRFAGTSSAGADAGGGHHADWASPVHAGRATPEPHRADPGGSTPRGHPGQWGH</sequence>
<dbReference type="GO" id="GO:0004497">
    <property type="term" value="F:monooxygenase activity"/>
    <property type="evidence" value="ECO:0007669"/>
    <property type="project" value="UniProtKB-KW"/>
</dbReference>
<proteinExistence type="predicted"/>
<evidence type="ECO:0000313" key="6">
    <source>
        <dbReference type="Proteomes" id="UP000598360"/>
    </source>
</evidence>
<dbReference type="InterPro" id="IPR002938">
    <property type="entry name" value="FAD-bd"/>
</dbReference>
<dbReference type="AlphaFoldDB" id="A0A929BF49"/>
<dbReference type="InterPro" id="IPR050493">
    <property type="entry name" value="FAD-dep_Monooxygenase_BioMet"/>
</dbReference>
<evidence type="ECO:0000256" key="1">
    <source>
        <dbReference type="ARBA" id="ARBA00023002"/>
    </source>
</evidence>
<reference evidence="5" key="1">
    <citation type="submission" date="2020-10" db="EMBL/GenBank/DDBJ databases">
        <title>Diversity and distribution of actinomycetes associated with coral in the coast of Hainan.</title>
        <authorList>
            <person name="Li F."/>
        </authorList>
    </citation>
    <scope>NUCLEOTIDE SEQUENCE</scope>
    <source>
        <strain evidence="5">HNM0983</strain>
    </source>
</reference>
<evidence type="ECO:0000256" key="3">
    <source>
        <dbReference type="SAM" id="MobiDB-lite"/>
    </source>
</evidence>
<dbReference type="Pfam" id="PF01494">
    <property type="entry name" value="FAD_binding_3"/>
    <property type="match status" value="1"/>
</dbReference>
<dbReference type="InterPro" id="IPR036188">
    <property type="entry name" value="FAD/NAD-bd_sf"/>
</dbReference>
<keyword evidence="2 5" id="KW-0503">Monooxygenase</keyword>
<keyword evidence="1" id="KW-0560">Oxidoreductase</keyword>
<organism evidence="5 6">
    <name type="scientific">Saccharopolyspora montiporae</name>
    <dbReference type="NCBI Taxonomy" id="2781240"/>
    <lineage>
        <taxon>Bacteria</taxon>
        <taxon>Bacillati</taxon>
        <taxon>Actinomycetota</taxon>
        <taxon>Actinomycetes</taxon>
        <taxon>Pseudonocardiales</taxon>
        <taxon>Pseudonocardiaceae</taxon>
        <taxon>Saccharopolyspora</taxon>
    </lineage>
</organism>
<dbReference type="EMBL" id="JADEYC010000039">
    <property type="protein sequence ID" value="MBE9376317.1"/>
    <property type="molecule type" value="Genomic_DNA"/>
</dbReference>
<dbReference type="GO" id="GO:0071949">
    <property type="term" value="F:FAD binding"/>
    <property type="evidence" value="ECO:0007669"/>
    <property type="project" value="InterPro"/>
</dbReference>
<gene>
    <name evidence="5" type="ORF">IQ251_17850</name>
</gene>
<dbReference type="SUPFAM" id="SSF51905">
    <property type="entry name" value="FAD/NAD(P)-binding domain"/>
    <property type="match status" value="1"/>
</dbReference>
<dbReference type="PANTHER" id="PTHR13789">
    <property type="entry name" value="MONOOXYGENASE"/>
    <property type="match status" value="1"/>
</dbReference>